<dbReference type="GeneID" id="80510347"/>
<dbReference type="WormBase" id="F42G4.11">
    <property type="protein sequence ID" value="CE54563"/>
    <property type="gene ID" value="WBGene00306133"/>
    <property type="gene designation" value="azyx-1"/>
</dbReference>
<dbReference type="KEGG" id="cel:CELE_F42G4.11"/>
<keyword evidence="2" id="KW-1185">Reference proteome</keyword>
<accession>A0A9J5HVW4</accession>
<reference evidence="1 2" key="1">
    <citation type="journal article" date="1998" name="Science">
        <title>Genome sequence of the nematode C. elegans: a platform for investigating biology.</title>
        <authorList>
            <consortium name="The C. elegans sequencing consortium"/>
            <person name="Sulson J.E."/>
            <person name="Waterston R."/>
        </authorList>
    </citation>
    <scope>NUCLEOTIDE SEQUENCE [LARGE SCALE GENOMIC DNA]</scope>
    <source>
        <strain evidence="1 2">Bristol N2</strain>
    </source>
</reference>
<proteinExistence type="predicted"/>
<dbReference type="AGR" id="WB:WBGene00306133"/>
<evidence type="ECO:0000313" key="3">
    <source>
        <dbReference type="WormBase" id="F42G4.11"/>
    </source>
</evidence>
<organism evidence="1 2">
    <name type="scientific">Caenorhabditis elegans</name>
    <dbReference type="NCBI Taxonomy" id="6239"/>
    <lineage>
        <taxon>Eukaryota</taxon>
        <taxon>Metazoa</taxon>
        <taxon>Ecdysozoa</taxon>
        <taxon>Nematoda</taxon>
        <taxon>Chromadorea</taxon>
        <taxon>Rhabditida</taxon>
        <taxon>Rhabditina</taxon>
        <taxon>Rhabditomorpha</taxon>
        <taxon>Rhabditoidea</taxon>
        <taxon>Rhabditidae</taxon>
        <taxon>Peloderinae</taxon>
        <taxon>Caenorhabditis</taxon>
    </lineage>
</organism>
<name>A0A9J5HVW4_CAEEL</name>
<gene>
    <name evidence="1 3" type="primary">azyx-1</name>
    <name evidence="1" type="ORF">CELE_F42G4.11</name>
    <name evidence="3" type="ORF">F42G4.11</name>
</gene>
<evidence type="ECO:0000313" key="2">
    <source>
        <dbReference type="Proteomes" id="UP000001940"/>
    </source>
</evidence>
<sequence>MSYLSPLPHYPSQSLGRARSFSTIPDSASATDLWDPRLRLHHPLYSHPERYYHLANGRQRMHHDVTTIPHLRRPSRPVPQWTLRHYSTPQHVCVRPATTNRFEVTSRIYPMDDWTDRINNCLTEIGRIARTSNNWLSRKPEQRFLLRPLIPTNLVRSATFIETPMR</sequence>
<protein>
    <submittedName>
        <fullName evidence="1">Alternative N-terminal open reading frame of ZYX-1</fullName>
    </submittedName>
</protein>
<dbReference type="Proteomes" id="UP000001940">
    <property type="component" value="Chromosome II"/>
</dbReference>
<dbReference type="CTD" id="80510347"/>
<dbReference type="AlphaFoldDB" id="A0A9J5HVW4"/>
<evidence type="ECO:0000313" key="1">
    <source>
        <dbReference type="EMBL" id="CAI3857288.1"/>
    </source>
</evidence>
<dbReference type="EMBL" id="BX284602">
    <property type="protein sequence ID" value="CAI3857288.1"/>
    <property type="molecule type" value="Genomic_DNA"/>
</dbReference>
<dbReference type="OrthoDB" id="5852419at2759"/>
<dbReference type="RefSeq" id="NP_001407546.1">
    <property type="nucleotide sequence ID" value="NM_001420605.1"/>
</dbReference>